<name>A0A165G2Q8_EXIGL</name>
<organism evidence="2 3">
    <name type="scientific">Exidia glandulosa HHB12029</name>
    <dbReference type="NCBI Taxonomy" id="1314781"/>
    <lineage>
        <taxon>Eukaryota</taxon>
        <taxon>Fungi</taxon>
        <taxon>Dikarya</taxon>
        <taxon>Basidiomycota</taxon>
        <taxon>Agaricomycotina</taxon>
        <taxon>Agaricomycetes</taxon>
        <taxon>Auriculariales</taxon>
        <taxon>Exidiaceae</taxon>
        <taxon>Exidia</taxon>
    </lineage>
</organism>
<protein>
    <recommendedName>
        <fullName evidence="4">Zn(2)-C6 fungal-type domain-containing protein</fullName>
    </recommendedName>
</protein>
<evidence type="ECO:0008006" key="4">
    <source>
        <dbReference type="Google" id="ProtNLM"/>
    </source>
</evidence>
<keyword evidence="3" id="KW-1185">Reference proteome</keyword>
<dbReference type="InterPro" id="IPR036864">
    <property type="entry name" value="Zn2-C6_fun-type_DNA-bd_sf"/>
</dbReference>
<dbReference type="AlphaFoldDB" id="A0A165G2Q8"/>
<accession>A0A165G2Q8</accession>
<keyword evidence="1" id="KW-0175">Coiled coil</keyword>
<dbReference type="InParanoid" id="A0A165G2Q8"/>
<dbReference type="GO" id="GO:0008270">
    <property type="term" value="F:zinc ion binding"/>
    <property type="evidence" value="ECO:0007669"/>
    <property type="project" value="InterPro"/>
</dbReference>
<dbReference type="Gene3D" id="4.10.240.10">
    <property type="entry name" value="Zn(2)-C6 fungal-type DNA-binding domain"/>
    <property type="match status" value="1"/>
</dbReference>
<dbReference type="Proteomes" id="UP000077266">
    <property type="component" value="Unassembled WGS sequence"/>
</dbReference>
<dbReference type="GO" id="GO:0000981">
    <property type="term" value="F:DNA-binding transcription factor activity, RNA polymerase II-specific"/>
    <property type="evidence" value="ECO:0007669"/>
    <property type="project" value="InterPro"/>
</dbReference>
<feature type="coiled-coil region" evidence="1">
    <location>
        <begin position="60"/>
        <end position="87"/>
    </location>
</feature>
<reference evidence="2 3" key="1">
    <citation type="journal article" date="2016" name="Mol. Biol. Evol.">
        <title>Comparative Genomics of Early-Diverging Mushroom-Forming Fungi Provides Insights into the Origins of Lignocellulose Decay Capabilities.</title>
        <authorList>
            <person name="Nagy L.G."/>
            <person name="Riley R."/>
            <person name="Tritt A."/>
            <person name="Adam C."/>
            <person name="Daum C."/>
            <person name="Floudas D."/>
            <person name="Sun H."/>
            <person name="Yadav J.S."/>
            <person name="Pangilinan J."/>
            <person name="Larsson K.H."/>
            <person name="Matsuura K."/>
            <person name="Barry K."/>
            <person name="Labutti K."/>
            <person name="Kuo R."/>
            <person name="Ohm R.A."/>
            <person name="Bhattacharya S.S."/>
            <person name="Shirouzu T."/>
            <person name="Yoshinaga Y."/>
            <person name="Martin F.M."/>
            <person name="Grigoriev I.V."/>
            <person name="Hibbett D.S."/>
        </authorList>
    </citation>
    <scope>NUCLEOTIDE SEQUENCE [LARGE SCALE GENOMIC DNA]</scope>
    <source>
        <strain evidence="2 3">HHB12029</strain>
    </source>
</reference>
<sequence length="162" mass="18148">MTTPTTSTISKQNWACTRCNYKKLACKGGDQDLCAPCERCIEAGLPELCVRPERRRAVPRAELSGEIDQLRREVDQLRAEKQLWEVQQFELQAQIRYMSAQNSDRQVALKTSNDHLWTALEAIAPLLPVPQPRWTPPPTSISGVSPAAVEVNALPFAFESSQ</sequence>
<evidence type="ECO:0000313" key="3">
    <source>
        <dbReference type="Proteomes" id="UP000077266"/>
    </source>
</evidence>
<dbReference type="SUPFAM" id="SSF57701">
    <property type="entry name" value="Zn2/Cys6 DNA-binding domain"/>
    <property type="match status" value="1"/>
</dbReference>
<gene>
    <name evidence="2" type="ORF">EXIGLDRAFT_695246</name>
</gene>
<evidence type="ECO:0000256" key="1">
    <source>
        <dbReference type="SAM" id="Coils"/>
    </source>
</evidence>
<dbReference type="EMBL" id="KV426061">
    <property type="protein sequence ID" value="KZV89895.1"/>
    <property type="molecule type" value="Genomic_DNA"/>
</dbReference>
<dbReference type="OrthoDB" id="4159781at2759"/>
<evidence type="ECO:0000313" key="2">
    <source>
        <dbReference type="EMBL" id="KZV89895.1"/>
    </source>
</evidence>
<proteinExistence type="predicted"/>